<dbReference type="GO" id="GO:0072344">
    <property type="term" value="P:rescue of stalled ribosome"/>
    <property type="evidence" value="ECO:0007669"/>
    <property type="project" value="TreeGrafter"/>
</dbReference>
<dbReference type="Pfam" id="PF05833">
    <property type="entry name" value="NFACT_N"/>
    <property type="match status" value="1"/>
</dbReference>
<dbReference type="GO" id="GO:0000049">
    <property type="term" value="F:tRNA binding"/>
    <property type="evidence" value="ECO:0007669"/>
    <property type="project" value="TreeGrafter"/>
</dbReference>
<dbReference type="PANTHER" id="PTHR15239:SF6">
    <property type="entry name" value="RIBOSOME QUALITY CONTROL COMPLEX SUBUNIT NEMF"/>
    <property type="match status" value="1"/>
</dbReference>
<reference evidence="1" key="1">
    <citation type="submission" date="2018-05" db="EMBL/GenBank/DDBJ databases">
        <authorList>
            <person name="Lanie J.A."/>
            <person name="Ng W.-L."/>
            <person name="Kazmierczak K.M."/>
            <person name="Andrzejewski T.M."/>
            <person name="Davidsen T.M."/>
            <person name="Wayne K.J."/>
            <person name="Tettelin H."/>
            <person name="Glass J.I."/>
            <person name="Rusch D."/>
            <person name="Podicherti R."/>
            <person name="Tsui H.-C.T."/>
            <person name="Winkler M.E."/>
        </authorList>
    </citation>
    <scope>NUCLEOTIDE SEQUENCE</scope>
</reference>
<dbReference type="AlphaFoldDB" id="A0A381YB81"/>
<proteinExistence type="predicted"/>
<evidence type="ECO:0000313" key="1">
    <source>
        <dbReference type="EMBL" id="SVA74346.1"/>
    </source>
</evidence>
<name>A0A381YB81_9ZZZZ</name>
<dbReference type="GO" id="GO:0043023">
    <property type="term" value="F:ribosomal large subunit binding"/>
    <property type="evidence" value="ECO:0007669"/>
    <property type="project" value="TreeGrafter"/>
</dbReference>
<dbReference type="EMBL" id="UINC01017827">
    <property type="protein sequence ID" value="SVA74346.1"/>
    <property type="molecule type" value="Genomic_DNA"/>
</dbReference>
<accession>A0A381YB81</accession>
<gene>
    <name evidence="1" type="ORF">METZ01_LOCUS127200</name>
</gene>
<protein>
    <submittedName>
        <fullName evidence="1">Uncharacterized protein</fullName>
    </submittedName>
</protein>
<dbReference type="Gene3D" id="2.30.310.10">
    <property type="entry name" value="ibrinogen binding protein from staphylococcus aureus domain"/>
    <property type="match status" value="1"/>
</dbReference>
<organism evidence="1">
    <name type="scientific">marine metagenome</name>
    <dbReference type="NCBI Taxonomy" id="408172"/>
    <lineage>
        <taxon>unclassified sequences</taxon>
        <taxon>metagenomes</taxon>
        <taxon>ecological metagenomes</taxon>
    </lineage>
</organism>
<sequence length="218" mass="25083">MQLAGIELRYLVNDIGQKTEDYYVANIYGISKDSLLFKFRHPENPDVLLMLSTSGIWVTKVKIDQIEPNKLLRRLRSDLLRSKLKEIKQIGTERVVYLTFSNFEKEFVIVNELFADGNVILCNSDMKILALLYSVNVRHRQLRVGSPYVPPPQNNFDILKMTEADLGEVRFTSTPVAKWIGRTLGLPRKYVEEITRLSNVESKKSGTEISNEEIKSLF</sequence>
<dbReference type="InterPro" id="IPR051608">
    <property type="entry name" value="RQC_Subunit_NEMF"/>
</dbReference>
<feature type="non-terminal residue" evidence="1">
    <location>
        <position position="218"/>
    </location>
</feature>
<dbReference type="PANTHER" id="PTHR15239">
    <property type="entry name" value="NUCLEAR EXPORT MEDIATOR FACTOR NEMF"/>
    <property type="match status" value="1"/>
</dbReference>
<dbReference type="GO" id="GO:1990112">
    <property type="term" value="C:RQC complex"/>
    <property type="evidence" value="ECO:0007669"/>
    <property type="project" value="TreeGrafter"/>
</dbReference>